<evidence type="ECO:0000313" key="2">
    <source>
        <dbReference type="Proteomes" id="UP000016932"/>
    </source>
</evidence>
<protein>
    <submittedName>
        <fullName evidence="1">Uncharacterized protein</fullName>
    </submittedName>
</protein>
<dbReference type="KEGG" id="pfj:MYCFIDRAFT_176785"/>
<sequence>MLELHTWTHYSRSPGYVWTLRKISATNYVIASAARLLKSLQCRCADGEAQRLMAPCLVRSLYKGLVLQFLRARYRVRRGGYQCAAAGRLGASEISLCATVEDNMAYRYNMEADEVRSVKKSIWT</sequence>
<dbReference type="Proteomes" id="UP000016932">
    <property type="component" value="Unassembled WGS sequence"/>
</dbReference>
<gene>
    <name evidence="1" type="ORF">MYCFIDRAFT_176785</name>
</gene>
<evidence type="ECO:0000313" key="1">
    <source>
        <dbReference type="EMBL" id="EME81504.1"/>
    </source>
</evidence>
<dbReference type="AlphaFoldDB" id="M2ZR05"/>
<dbReference type="VEuPathDB" id="FungiDB:MYCFIDRAFT_176785"/>
<proteinExistence type="predicted"/>
<accession>M2ZR05</accession>
<dbReference type="GeneID" id="19333631"/>
<reference evidence="1 2" key="1">
    <citation type="journal article" date="2012" name="PLoS Pathog.">
        <title>Diverse lifestyles and strategies of plant pathogenesis encoded in the genomes of eighteen Dothideomycetes fungi.</title>
        <authorList>
            <person name="Ohm R.A."/>
            <person name="Feau N."/>
            <person name="Henrissat B."/>
            <person name="Schoch C.L."/>
            <person name="Horwitz B.A."/>
            <person name="Barry K.W."/>
            <person name="Condon B.J."/>
            <person name="Copeland A.C."/>
            <person name="Dhillon B."/>
            <person name="Glaser F."/>
            <person name="Hesse C.N."/>
            <person name="Kosti I."/>
            <person name="LaButti K."/>
            <person name="Lindquist E.A."/>
            <person name="Lucas S."/>
            <person name="Salamov A.A."/>
            <person name="Bradshaw R.E."/>
            <person name="Ciuffetti L."/>
            <person name="Hamelin R.C."/>
            <person name="Kema G.H.J."/>
            <person name="Lawrence C."/>
            <person name="Scott J.A."/>
            <person name="Spatafora J.W."/>
            <person name="Turgeon B.G."/>
            <person name="de Wit P.J.G.M."/>
            <person name="Zhong S."/>
            <person name="Goodwin S.B."/>
            <person name="Grigoriev I.V."/>
        </authorList>
    </citation>
    <scope>NUCLEOTIDE SEQUENCE [LARGE SCALE GENOMIC DNA]</scope>
    <source>
        <strain evidence="1 2">CIRAD86</strain>
    </source>
</reference>
<dbReference type="RefSeq" id="XP_007928679.1">
    <property type="nucleotide sequence ID" value="XM_007930488.1"/>
</dbReference>
<dbReference type="HOGENOM" id="CLU_2004899_0_0_1"/>
<keyword evidence="2" id="KW-1185">Reference proteome</keyword>
<dbReference type="EMBL" id="KB446560">
    <property type="protein sequence ID" value="EME81504.1"/>
    <property type="molecule type" value="Genomic_DNA"/>
</dbReference>
<organism evidence="1 2">
    <name type="scientific">Pseudocercospora fijiensis (strain CIRAD86)</name>
    <name type="common">Black leaf streak disease fungus</name>
    <name type="synonym">Mycosphaerella fijiensis</name>
    <dbReference type="NCBI Taxonomy" id="383855"/>
    <lineage>
        <taxon>Eukaryota</taxon>
        <taxon>Fungi</taxon>
        <taxon>Dikarya</taxon>
        <taxon>Ascomycota</taxon>
        <taxon>Pezizomycotina</taxon>
        <taxon>Dothideomycetes</taxon>
        <taxon>Dothideomycetidae</taxon>
        <taxon>Mycosphaerellales</taxon>
        <taxon>Mycosphaerellaceae</taxon>
        <taxon>Pseudocercospora</taxon>
    </lineage>
</organism>
<name>M2ZR05_PSEFD</name>